<evidence type="ECO:0000313" key="3">
    <source>
        <dbReference type="Proteomes" id="UP001165069"/>
    </source>
</evidence>
<dbReference type="PANTHER" id="PTHR12147">
    <property type="entry name" value="METALLOPEPTIDASE M28 FAMILY MEMBER"/>
    <property type="match status" value="1"/>
</dbReference>
<dbReference type="SUPFAM" id="SSF53187">
    <property type="entry name" value="Zn-dependent exopeptidases"/>
    <property type="match status" value="1"/>
</dbReference>
<dbReference type="InterPro" id="IPR007484">
    <property type="entry name" value="Peptidase_M28"/>
</dbReference>
<reference evidence="2 3" key="1">
    <citation type="journal article" date="2023" name="Antonie Van Leeuwenhoek">
        <title>Mesoterricola silvestris gen. nov., sp. nov., Mesoterricola sediminis sp. nov., Geothrix oryzae sp. nov., Geothrix edaphica sp. nov., Geothrix rubra sp. nov., and Geothrix limicola sp. nov., six novel members of Acidobacteriota isolated from soils.</title>
        <authorList>
            <person name="Itoh H."/>
            <person name="Sugisawa Y."/>
            <person name="Mise K."/>
            <person name="Xu Z."/>
            <person name="Kuniyasu M."/>
            <person name="Ushijima N."/>
            <person name="Kawano K."/>
            <person name="Kobayashi E."/>
            <person name="Shiratori Y."/>
            <person name="Masuda Y."/>
            <person name="Senoo K."/>
        </authorList>
    </citation>
    <scope>NUCLEOTIDE SEQUENCE [LARGE SCALE GENOMIC DNA]</scope>
    <source>
        <strain evidence="2 3">Red804</strain>
    </source>
</reference>
<dbReference type="EMBL" id="BSDE01000002">
    <property type="protein sequence ID" value="GLH72782.1"/>
    <property type="molecule type" value="Genomic_DNA"/>
</dbReference>
<dbReference type="PANTHER" id="PTHR12147:SF26">
    <property type="entry name" value="PEPTIDASE M28 DOMAIN-CONTAINING PROTEIN"/>
    <property type="match status" value="1"/>
</dbReference>
<accession>A0ABQ5QDS0</accession>
<keyword evidence="3" id="KW-1185">Reference proteome</keyword>
<dbReference type="SUPFAM" id="SSF52025">
    <property type="entry name" value="PA domain"/>
    <property type="match status" value="1"/>
</dbReference>
<proteinExistence type="predicted"/>
<dbReference type="Proteomes" id="UP001165069">
    <property type="component" value="Unassembled WGS sequence"/>
</dbReference>
<name>A0ABQ5QDS0_9BACT</name>
<feature type="domain" description="Peptidase M28" evidence="1">
    <location>
        <begin position="296"/>
        <end position="508"/>
    </location>
</feature>
<evidence type="ECO:0000259" key="1">
    <source>
        <dbReference type="Pfam" id="PF04389"/>
    </source>
</evidence>
<protein>
    <recommendedName>
        <fullName evidence="1">Peptidase M28 domain-containing protein</fullName>
    </recommendedName>
</protein>
<dbReference type="Gene3D" id="3.50.30.30">
    <property type="match status" value="1"/>
</dbReference>
<evidence type="ECO:0000313" key="2">
    <source>
        <dbReference type="EMBL" id="GLH72782.1"/>
    </source>
</evidence>
<dbReference type="InterPro" id="IPR046450">
    <property type="entry name" value="PA_dom_sf"/>
</dbReference>
<sequence>MEAALRPVICAVLAGLFLMAQVPKQGPKEGAGVDESALRAHLAFLADEVMEGRGTGQRGGELAVRYLETQLQVLGLIPAQGASYRQSVKLAGVRLDAAASGLRFEGPKGALAPSLGSDLVMGAASAENATAVDAPLVFVGHGITAKDGSRDDFKGMDVRGRILVMLVGDRHSGPPMPLCCEAENLDGRWTTKFEEARRRGAAGALLVHTDASAGYGWPVVRNGWTQERFQREGAGQAGAVQGWITEATANRLFALAGQDFRSLAAGADTLSFRPVALPIQARGRLSSLVRTLEQWNVAGILPGTDPELKRELVIYSAHWDHFGKGPDGAIYAGAVDNASGCAAVLALAQTLARQPLKRSVMFLFPCAEEQGLLGTSAYVAAPLWPLERTVLDINLESLNVVGPTRDIGLLGSKEPGLRALCAQAAAATGLILSPAKADPAGLCFRSDHFPFMRAGVPALSPGFSLDGGWDYLGDKAAAQAKASDFLNHYHRPSDRYDPAWNLAGLMQQVHFALELGRLAGTAHR</sequence>
<dbReference type="Pfam" id="PF04389">
    <property type="entry name" value="Peptidase_M28"/>
    <property type="match status" value="1"/>
</dbReference>
<organism evidence="2 3">
    <name type="scientific">Geothrix limicola</name>
    <dbReference type="NCBI Taxonomy" id="2927978"/>
    <lineage>
        <taxon>Bacteria</taxon>
        <taxon>Pseudomonadati</taxon>
        <taxon>Acidobacteriota</taxon>
        <taxon>Holophagae</taxon>
        <taxon>Holophagales</taxon>
        <taxon>Holophagaceae</taxon>
        <taxon>Geothrix</taxon>
    </lineage>
</organism>
<dbReference type="InterPro" id="IPR045175">
    <property type="entry name" value="M28_fam"/>
</dbReference>
<comment type="caution">
    <text evidence="2">The sequence shown here is derived from an EMBL/GenBank/DDBJ whole genome shotgun (WGS) entry which is preliminary data.</text>
</comment>
<gene>
    <name evidence="2" type="ORF">GETHLI_12840</name>
</gene>
<dbReference type="Gene3D" id="3.40.630.10">
    <property type="entry name" value="Zn peptidases"/>
    <property type="match status" value="1"/>
</dbReference>